<evidence type="ECO:0000256" key="2">
    <source>
        <dbReference type="ARBA" id="ARBA00007520"/>
    </source>
</evidence>
<dbReference type="Gene3D" id="1.20.1250.20">
    <property type="entry name" value="MFS general substrate transporter like domains"/>
    <property type="match status" value="1"/>
</dbReference>
<dbReference type="CDD" id="cd17502">
    <property type="entry name" value="MFS_Azr1_MDR_like"/>
    <property type="match status" value="1"/>
</dbReference>
<dbReference type="InterPro" id="IPR020846">
    <property type="entry name" value="MFS_dom"/>
</dbReference>
<keyword evidence="3 6" id="KW-0812">Transmembrane</keyword>
<dbReference type="PANTHER" id="PTHR23501">
    <property type="entry name" value="MAJOR FACILITATOR SUPERFAMILY"/>
    <property type="match status" value="1"/>
</dbReference>
<evidence type="ECO:0000256" key="6">
    <source>
        <dbReference type="SAM" id="Phobius"/>
    </source>
</evidence>
<organism evidence="8 9">
    <name type="scientific">Ascobolus immersus RN42</name>
    <dbReference type="NCBI Taxonomy" id="1160509"/>
    <lineage>
        <taxon>Eukaryota</taxon>
        <taxon>Fungi</taxon>
        <taxon>Dikarya</taxon>
        <taxon>Ascomycota</taxon>
        <taxon>Pezizomycotina</taxon>
        <taxon>Pezizomycetes</taxon>
        <taxon>Pezizales</taxon>
        <taxon>Ascobolaceae</taxon>
        <taxon>Ascobolus</taxon>
    </lineage>
</organism>
<evidence type="ECO:0000313" key="8">
    <source>
        <dbReference type="EMBL" id="RPA86909.1"/>
    </source>
</evidence>
<dbReference type="STRING" id="1160509.A0A3N4IM04"/>
<dbReference type="InterPro" id="IPR011701">
    <property type="entry name" value="MFS"/>
</dbReference>
<feature type="transmembrane region" description="Helical" evidence="6">
    <location>
        <begin position="307"/>
        <end position="328"/>
    </location>
</feature>
<feature type="transmembrane region" description="Helical" evidence="6">
    <location>
        <begin position="101"/>
        <end position="120"/>
    </location>
</feature>
<dbReference type="FunFam" id="1.20.1250.20:FF:000196">
    <property type="entry name" value="MFS toxin efflux pump (AflT)"/>
    <property type="match status" value="1"/>
</dbReference>
<comment type="subcellular location">
    <subcellularLocation>
        <location evidence="1">Membrane</location>
        <topology evidence="1">Multi-pass membrane protein</topology>
    </subcellularLocation>
</comment>
<sequence>ETLSVGRKIIIVCSLCMCTLVAAMDQSILTTALPAIAGNFDSASGYSWIGSAYLLMSAAFLPSWGKLSDIFGRKPVLLTASGIFMIGSIICGASPNIGVLIFGRVVQGLGAGGSFGLVNLTISDIVAPRDRGFYLSFVGLTWTLASCLGPILGGAFTQEVSWRLCFWINIPIGGLAMIGLMLFLHLDSPKISIRDGMKMIDWSGSFFCVAGTTLFLVSMEFGGIYYSWSSPMVIGCLIGGIISLGIFVWVEVKHAKHPIMPMRLFSTKNNIACYLVDLFHGIVFMGATYFLPLFFQASRAASPLMSGVYIFPYLVTSSVLSTCTGWLTTKTGRVREWIWLGMLFLTLGCGLTIDLKRTSNWGKMIMYQAITGAGTAPNFQSPLLAIQATVPASDLATATATYMFIRNIASALGVSLGLVVFQNAMAEQHRHLAHHLGNDAAKIISGEYASSSVDYIRDLPPHQRDIARDAYSVGLADMWMFYLGCAVAGLIAS</sequence>
<dbReference type="GO" id="GO:0005886">
    <property type="term" value="C:plasma membrane"/>
    <property type="evidence" value="ECO:0007669"/>
    <property type="project" value="TreeGrafter"/>
</dbReference>
<dbReference type="PROSITE" id="PS50850">
    <property type="entry name" value="MFS"/>
    <property type="match status" value="1"/>
</dbReference>
<dbReference type="PRINTS" id="PR01036">
    <property type="entry name" value="TCRTETB"/>
</dbReference>
<evidence type="ECO:0000256" key="3">
    <source>
        <dbReference type="ARBA" id="ARBA00022692"/>
    </source>
</evidence>
<dbReference type="Pfam" id="PF07690">
    <property type="entry name" value="MFS_1"/>
    <property type="match status" value="1"/>
</dbReference>
<feature type="transmembrane region" description="Helical" evidence="6">
    <location>
        <begin position="403"/>
        <end position="421"/>
    </location>
</feature>
<dbReference type="AlphaFoldDB" id="A0A3N4IM04"/>
<feature type="non-terminal residue" evidence="8">
    <location>
        <position position="1"/>
    </location>
</feature>
<dbReference type="InterPro" id="IPR036259">
    <property type="entry name" value="MFS_trans_sf"/>
</dbReference>
<feature type="transmembrane region" description="Helical" evidence="6">
    <location>
        <begin position="470"/>
        <end position="492"/>
    </location>
</feature>
<feature type="domain" description="Major facilitator superfamily (MFS) profile" evidence="7">
    <location>
        <begin position="11"/>
        <end position="493"/>
    </location>
</feature>
<dbReference type="SUPFAM" id="SSF103473">
    <property type="entry name" value="MFS general substrate transporter"/>
    <property type="match status" value="1"/>
</dbReference>
<dbReference type="EMBL" id="ML119648">
    <property type="protein sequence ID" value="RPA86909.1"/>
    <property type="molecule type" value="Genomic_DNA"/>
</dbReference>
<evidence type="ECO:0000256" key="5">
    <source>
        <dbReference type="ARBA" id="ARBA00023136"/>
    </source>
</evidence>
<feature type="transmembrane region" description="Helical" evidence="6">
    <location>
        <begin position="205"/>
        <end position="226"/>
    </location>
</feature>
<feature type="transmembrane region" description="Helical" evidence="6">
    <location>
        <begin position="76"/>
        <end position="95"/>
    </location>
</feature>
<evidence type="ECO:0000256" key="1">
    <source>
        <dbReference type="ARBA" id="ARBA00004141"/>
    </source>
</evidence>
<evidence type="ECO:0000256" key="4">
    <source>
        <dbReference type="ARBA" id="ARBA00022989"/>
    </source>
</evidence>
<comment type="similarity">
    <text evidence="2">Belongs to the major facilitator superfamily. TCR/Tet family.</text>
</comment>
<gene>
    <name evidence="8" type="ORF">BJ508DRAFT_187697</name>
</gene>
<name>A0A3N4IM04_ASCIM</name>
<feature type="transmembrane region" description="Helical" evidence="6">
    <location>
        <begin position="271"/>
        <end position="295"/>
    </location>
</feature>
<dbReference type="Gene3D" id="1.20.1720.10">
    <property type="entry name" value="Multidrug resistance protein D"/>
    <property type="match status" value="1"/>
</dbReference>
<dbReference type="Proteomes" id="UP000275078">
    <property type="component" value="Unassembled WGS sequence"/>
</dbReference>
<evidence type="ECO:0000259" key="7">
    <source>
        <dbReference type="PROSITE" id="PS50850"/>
    </source>
</evidence>
<dbReference type="PANTHER" id="PTHR23501:SF102">
    <property type="entry name" value="DRUG TRANSPORTER, PUTATIVE (AFU_ORTHOLOGUE AFUA_3G08530)-RELATED"/>
    <property type="match status" value="1"/>
</dbReference>
<feature type="non-terminal residue" evidence="8">
    <location>
        <position position="493"/>
    </location>
</feature>
<feature type="transmembrane region" description="Helical" evidence="6">
    <location>
        <begin position="132"/>
        <end position="152"/>
    </location>
</feature>
<accession>A0A3N4IM04</accession>
<feature type="transmembrane region" description="Helical" evidence="6">
    <location>
        <begin position="9"/>
        <end position="33"/>
    </location>
</feature>
<reference evidence="8 9" key="1">
    <citation type="journal article" date="2018" name="Nat. Ecol. Evol.">
        <title>Pezizomycetes genomes reveal the molecular basis of ectomycorrhizal truffle lifestyle.</title>
        <authorList>
            <person name="Murat C."/>
            <person name="Payen T."/>
            <person name="Noel B."/>
            <person name="Kuo A."/>
            <person name="Morin E."/>
            <person name="Chen J."/>
            <person name="Kohler A."/>
            <person name="Krizsan K."/>
            <person name="Balestrini R."/>
            <person name="Da Silva C."/>
            <person name="Montanini B."/>
            <person name="Hainaut M."/>
            <person name="Levati E."/>
            <person name="Barry K.W."/>
            <person name="Belfiori B."/>
            <person name="Cichocki N."/>
            <person name="Clum A."/>
            <person name="Dockter R.B."/>
            <person name="Fauchery L."/>
            <person name="Guy J."/>
            <person name="Iotti M."/>
            <person name="Le Tacon F."/>
            <person name="Lindquist E.A."/>
            <person name="Lipzen A."/>
            <person name="Malagnac F."/>
            <person name="Mello A."/>
            <person name="Molinier V."/>
            <person name="Miyauchi S."/>
            <person name="Poulain J."/>
            <person name="Riccioni C."/>
            <person name="Rubini A."/>
            <person name="Sitrit Y."/>
            <person name="Splivallo R."/>
            <person name="Traeger S."/>
            <person name="Wang M."/>
            <person name="Zifcakova L."/>
            <person name="Wipf D."/>
            <person name="Zambonelli A."/>
            <person name="Paolocci F."/>
            <person name="Nowrousian M."/>
            <person name="Ottonello S."/>
            <person name="Baldrian P."/>
            <person name="Spatafora J.W."/>
            <person name="Henrissat B."/>
            <person name="Nagy L.G."/>
            <person name="Aury J.M."/>
            <person name="Wincker P."/>
            <person name="Grigoriev I.V."/>
            <person name="Bonfante P."/>
            <person name="Martin F.M."/>
        </authorList>
    </citation>
    <scope>NUCLEOTIDE SEQUENCE [LARGE SCALE GENOMIC DNA]</scope>
    <source>
        <strain evidence="8 9">RN42</strain>
    </source>
</reference>
<protein>
    <submittedName>
        <fullName evidence="8">MFS general substrate transporter</fullName>
    </submittedName>
</protein>
<feature type="transmembrane region" description="Helical" evidence="6">
    <location>
        <begin position="164"/>
        <end position="184"/>
    </location>
</feature>
<keyword evidence="4 6" id="KW-1133">Transmembrane helix</keyword>
<dbReference type="OrthoDB" id="10021397at2759"/>
<proteinExistence type="inferred from homology"/>
<evidence type="ECO:0000313" key="9">
    <source>
        <dbReference type="Proteomes" id="UP000275078"/>
    </source>
</evidence>
<feature type="transmembrane region" description="Helical" evidence="6">
    <location>
        <begin position="45"/>
        <end position="64"/>
    </location>
</feature>
<feature type="transmembrane region" description="Helical" evidence="6">
    <location>
        <begin position="232"/>
        <end position="250"/>
    </location>
</feature>
<dbReference type="GO" id="GO:0022857">
    <property type="term" value="F:transmembrane transporter activity"/>
    <property type="evidence" value="ECO:0007669"/>
    <property type="project" value="InterPro"/>
</dbReference>
<feature type="transmembrane region" description="Helical" evidence="6">
    <location>
        <begin position="337"/>
        <end position="355"/>
    </location>
</feature>
<keyword evidence="5 6" id="KW-0472">Membrane</keyword>
<keyword evidence="9" id="KW-1185">Reference proteome</keyword>